<dbReference type="GO" id="GO:0003723">
    <property type="term" value="F:RNA binding"/>
    <property type="evidence" value="ECO:0007669"/>
    <property type="project" value="TreeGrafter"/>
</dbReference>
<dbReference type="PANTHER" id="PTHR23270:SF10">
    <property type="entry name" value="PROTEIN RRP5 HOMOLOG"/>
    <property type="match status" value="1"/>
</dbReference>
<reference evidence="2 3" key="1">
    <citation type="journal article" date="2018" name="Proc. Natl. Acad. Sci. U.S.A.">
        <title>Draft genome sequence of Camellia sinensis var. sinensis provides insights into the evolution of the tea genome and tea quality.</title>
        <authorList>
            <person name="Wei C."/>
            <person name="Yang H."/>
            <person name="Wang S."/>
            <person name="Zhao J."/>
            <person name="Liu C."/>
            <person name="Gao L."/>
            <person name="Xia E."/>
            <person name="Lu Y."/>
            <person name="Tai Y."/>
            <person name="She G."/>
            <person name="Sun J."/>
            <person name="Cao H."/>
            <person name="Tong W."/>
            <person name="Gao Q."/>
            <person name="Li Y."/>
            <person name="Deng W."/>
            <person name="Jiang X."/>
            <person name="Wang W."/>
            <person name="Chen Q."/>
            <person name="Zhang S."/>
            <person name="Li H."/>
            <person name="Wu J."/>
            <person name="Wang P."/>
            <person name="Li P."/>
            <person name="Shi C."/>
            <person name="Zheng F."/>
            <person name="Jian J."/>
            <person name="Huang B."/>
            <person name="Shan D."/>
            <person name="Shi M."/>
            <person name="Fang C."/>
            <person name="Yue Y."/>
            <person name="Li F."/>
            <person name="Li D."/>
            <person name="Wei S."/>
            <person name="Han B."/>
            <person name="Jiang C."/>
            <person name="Yin Y."/>
            <person name="Xia T."/>
            <person name="Zhang Z."/>
            <person name="Bennetzen J.L."/>
            <person name="Zhao S."/>
            <person name="Wan X."/>
        </authorList>
    </citation>
    <scope>NUCLEOTIDE SEQUENCE [LARGE SCALE GENOMIC DNA]</scope>
    <source>
        <strain evidence="3">cv. Shuchazao</strain>
        <tissue evidence="2">Leaf</tissue>
    </source>
</reference>
<dbReference type="GO" id="GO:0006364">
    <property type="term" value="P:rRNA processing"/>
    <property type="evidence" value="ECO:0007669"/>
    <property type="project" value="InterPro"/>
</dbReference>
<accession>A0A4S4D2G6</accession>
<feature type="domain" description="S1 motif" evidence="1">
    <location>
        <begin position="214"/>
        <end position="293"/>
    </location>
</feature>
<dbReference type="Proteomes" id="UP000306102">
    <property type="component" value="Unassembled WGS sequence"/>
</dbReference>
<dbReference type="STRING" id="542762.A0A4S4D2G6"/>
<dbReference type="AlphaFoldDB" id="A0A4S4D2G6"/>
<sequence>MEDEESVIDLLKIMLPIHLAGRTSLNLSVYKRLCPGVMQVISTFSLVARVLVMGKIWGEGVHWPLCVYGSELGLDPGDDPTSLCHVEQVVKCRVTSSVPASRRINLSFVITPARSEALFLDNFGNFFFFGDDSNVIVITLLAKSNQLSCETPAINNAETDLYNELIKNIRNEINYGPKNCPPVPESKEIVYKEKQIVSKLRHVWVTDDDVAKLGTIVSGVVERVTPHAAIVRVNAKGYTKGTISAEHLSDHQGLVGLMKSVLKPGYEFDQLLVLGTQFLSFQYLYQGHILFSR</sequence>
<dbReference type="GO" id="GO:0032040">
    <property type="term" value="C:small-subunit processome"/>
    <property type="evidence" value="ECO:0007669"/>
    <property type="project" value="TreeGrafter"/>
</dbReference>
<name>A0A4S4D2G6_CAMSN</name>
<dbReference type="InterPro" id="IPR045209">
    <property type="entry name" value="Rrp5"/>
</dbReference>
<proteinExistence type="predicted"/>
<gene>
    <name evidence="2" type="ORF">TEA_012815</name>
</gene>
<comment type="caution">
    <text evidence="2">The sequence shown here is derived from an EMBL/GenBank/DDBJ whole genome shotgun (WGS) entry which is preliminary data.</text>
</comment>
<organism evidence="2 3">
    <name type="scientific">Camellia sinensis var. sinensis</name>
    <name type="common">China tea</name>
    <dbReference type="NCBI Taxonomy" id="542762"/>
    <lineage>
        <taxon>Eukaryota</taxon>
        <taxon>Viridiplantae</taxon>
        <taxon>Streptophyta</taxon>
        <taxon>Embryophyta</taxon>
        <taxon>Tracheophyta</taxon>
        <taxon>Spermatophyta</taxon>
        <taxon>Magnoliopsida</taxon>
        <taxon>eudicotyledons</taxon>
        <taxon>Gunneridae</taxon>
        <taxon>Pentapetalae</taxon>
        <taxon>asterids</taxon>
        <taxon>Ericales</taxon>
        <taxon>Theaceae</taxon>
        <taxon>Camellia</taxon>
    </lineage>
</organism>
<keyword evidence="3" id="KW-1185">Reference proteome</keyword>
<protein>
    <recommendedName>
        <fullName evidence="1">S1 motif domain-containing protein</fullName>
    </recommendedName>
</protein>
<evidence type="ECO:0000313" key="3">
    <source>
        <dbReference type="Proteomes" id="UP000306102"/>
    </source>
</evidence>
<dbReference type="InterPro" id="IPR003029">
    <property type="entry name" value="S1_domain"/>
</dbReference>
<dbReference type="EMBL" id="SDRB02012954">
    <property type="protein sequence ID" value="THF96348.1"/>
    <property type="molecule type" value="Genomic_DNA"/>
</dbReference>
<dbReference type="PANTHER" id="PTHR23270">
    <property type="entry name" value="PROGRAMMED CELL DEATH PROTEIN 11 PRE-RRNA PROCESSING PROTEIN RRP5"/>
    <property type="match status" value="1"/>
</dbReference>
<evidence type="ECO:0000313" key="2">
    <source>
        <dbReference type="EMBL" id="THF96348.1"/>
    </source>
</evidence>
<evidence type="ECO:0000259" key="1">
    <source>
        <dbReference type="PROSITE" id="PS50126"/>
    </source>
</evidence>
<dbReference type="PROSITE" id="PS50126">
    <property type="entry name" value="S1"/>
    <property type="match status" value="1"/>
</dbReference>